<organism evidence="10 11">
    <name type="scientific">Ruminococcus gauvreauii</name>
    <dbReference type="NCBI Taxonomy" id="438033"/>
    <lineage>
        <taxon>Bacteria</taxon>
        <taxon>Bacillati</taxon>
        <taxon>Bacillota</taxon>
        <taxon>Clostridia</taxon>
        <taxon>Eubacteriales</taxon>
        <taxon>Oscillospiraceae</taxon>
        <taxon>Ruminococcus</taxon>
    </lineage>
</organism>
<evidence type="ECO:0000256" key="1">
    <source>
        <dbReference type="ARBA" id="ARBA00022448"/>
    </source>
</evidence>
<proteinExistence type="predicted"/>
<evidence type="ECO:0000256" key="8">
    <source>
        <dbReference type="ARBA" id="ARBA00023136"/>
    </source>
</evidence>
<dbReference type="InterPro" id="IPR003593">
    <property type="entry name" value="AAA+_ATPase"/>
</dbReference>
<evidence type="ECO:0000313" key="11">
    <source>
        <dbReference type="Proteomes" id="UP001060164"/>
    </source>
</evidence>
<evidence type="ECO:0000256" key="6">
    <source>
        <dbReference type="ARBA" id="ARBA00022840"/>
    </source>
</evidence>
<evidence type="ECO:0000256" key="5">
    <source>
        <dbReference type="ARBA" id="ARBA00022741"/>
    </source>
</evidence>
<dbReference type="PROSITE" id="PS50893">
    <property type="entry name" value="ABC_TRANSPORTER_2"/>
    <property type="match status" value="2"/>
</dbReference>
<dbReference type="InterPro" id="IPR027417">
    <property type="entry name" value="P-loop_NTPase"/>
</dbReference>
<dbReference type="GO" id="GO:0005524">
    <property type="term" value="F:ATP binding"/>
    <property type="evidence" value="ECO:0007669"/>
    <property type="project" value="UniProtKB-KW"/>
</dbReference>
<evidence type="ECO:0000313" key="10">
    <source>
        <dbReference type="EMBL" id="UWP58237.1"/>
    </source>
</evidence>
<dbReference type="PROSITE" id="PS00211">
    <property type="entry name" value="ABC_TRANSPORTER_1"/>
    <property type="match status" value="1"/>
</dbReference>
<keyword evidence="5" id="KW-0547">Nucleotide-binding</keyword>
<name>A0ABY5VDD8_9FIRM</name>
<dbReference type="Pfam" id="PF00005">
    <property type="entry name" value="ABC_tran"/>
    <property type="match status" value="2"/>
</dbReference>
<dbReference type="InterPro" id="IPR017871">
    <property type="entry name" value="ABC_transporter-like_CS"/>
</dbReference>
<dbReference type="InterPro" id="IPR003439">
    <property type="entry name" value="ABC_transporter-like_ATP-bd"/>
</dbReference>
<protein>
    <submittedName>
        <fullName evidence="10">Sugar ABC transporter ATP-binding protein</fullName>
    </submittedName>
</protein>
<keyword evidence="3" id="KW-0762">Sugar transport</keyword>
<evidence type="ECO:0000256" key="4">
    <source>
        <dbReference type="ARBA" id="ARBA00022737"/>
    </source>
</evidence>
<dbReference type="PANTHER" id="PTHR43790:SF3">
    <property type="entry name" value="D-ALLOSE IMPORT ATP-BINDING PROTEIN ALSA-RELATED"/>
    <property type="match status" value="1"/>
</dbReference>
<dbReference type="EMBL" id="CP102290">
    <property type="protein sequence ID" value="UWP58237.1"/>
    <property type="molecule type" value="Genomic_DNA"/>
</dbReference>
<keyword evidence="6 10" id="KW-0067">ATP-binding</keyword>
<reference evidence="10" key="1">
    <citation type="journal article" date="2022" name="Cell">
        <title>Design, construction, and in vivo augmentation of a complex gut microbiome.</title>
        <authorList>
            <person name="Cheng A.G."/>
            <person name="Ho P.Y."/>
            <person name="Aranda-Diaz A."/>
            <person name="Jain S."/>
            <person name="Yu F.B."/>
            <person name="Meng X."/>
            <person name="Wang M."/>
            <person name="Iakiviak M."/>
            <person name="Nagashima K."/>
            <person name="Zhao A."/>
            <person name="Murugkar P."/>
            <person name="Patil A."/>
            <person name="Atabakhsh K."/>
            <person name="Weakley A."/>
            <person name="Yan J."/>
            <person name="Brumbaugh A.R."/>
            <person name="Higginbottom S."/>
            <person name="Dimas A."/>
            <person name="Shiver A.L."/>
            <person name="Deutschbauer A."/>
            <person name="Neff N."/>
            <person name="Sonnenburg J.L."/>
            <person name="Huang K.C."/>
            <person name="Fischbach M.A."/>
        </authorList>
    </citation>
    <scope>NUCLEOTIDE SEQUENCE</scope>
    <source>
        <strain evidence="10">DSM 19829</strain>
    </source>
</reference>
<dbReference type="InterPro" id="IPR050107">
    <property type="entry name" value="ABC_carbohydrate_import_ATPase"/>
</dbReference>
<dbReference type="PANTHER" id="PTHR43790">
    <property type="entry name" value="CARBOHYDRATE TRANSPORT ATP-BINDING PROTEIN MG119-RELATED"/>
    <property type="match status" value="1"/>
</dbReference>
<dbReference type="RefSeq" id="WP_028529294.1">
    <property type="nucleotide sequence ID" value="NZ_CABLBR010000021.1"/>
</dbReference>
<dbReference type="SMART" id="SM00382">
    <property type="entry name" value="AAA"/>
    <property type="match status" value="2"/>
</dbReference>
<feature type="domain" description="ABC transporter" evidence="9">
    <location>
        <begin position="249"/>
        <end position="499"/>
    </location>
</feature>
<dbReference type="SUPFAM" id="SSF52540">
    <property type="entry name" value="P-loop containing nucleoside triphosphate hydrolases"/>
    <property type="match status" value="2"/>
</dbReference>
<feature type="domain" description="ABC transporter" evidence="9">
    <location>
        <begin position="7"/>
        <end position="243"/>
    </location>
</feature>
<accession>A0ABY5VDD8</accession>
<keyword evidence="1" id="KW-0813">Transport</keyword>
<dbReference type="Proteomes" id="UP001060164">
    <property type="component" value="Chromosome"/>
</dbReference>
<evidence type="ECO:0000259" key="9">
    <source>
        <dbReference type="PROSITE" id="PS50893"/>
    </source>
</evidence>
<evidence type="ECO:0000256" key="7">
    <source>
        <dbReference type="ARBA" id="ARBA00022967"/>
    </source>
</evidence>
<dbReference type="Gene3D" id="3.40.50.300">
    <property type="entry name" value="P-loop containing nucleotide triphosphate hydrolases"/>
    <property type="match status" value="2"/>
</dbReference>
<evidence type="ECO:0000256" key="2">
    <source>
        <dbReference type="ARBA" id="ARBA00022475"/>
    </source>
</evidence>
<keyword evidence="11" id="KW-1185">Reference proteome</keyword>
<dbReference type="CDD" id="cd03215">
    <property type="entry name" value="ABC_Carb_Monos_II"/>
    <property type="match status" value="1"/>
</dbReference>
<keyword evidence="7" id="KW-1278">Translocase</keyword>
<keyword evidence="2" id="KW-1003">Cell membrane</keyword>
<keyword evidence="4" id="KW-0677">Repeat</keyword>
<gene>
    <name evidence="10" type="ORF">NQ502_12710</name>
</gene>
<dbReference type="CDD" id="cd03216">
    <property type="entry name" value="ABC_Carb_Monos_I"/>
    <property type="match status" value="1"/>
</dbReference>
<evidence type="ECO:0000256" key="3">
    <source>
        <dbReference type="ARBA" id="ARBA00022597"/>
    </source>
</evidence>
<keyword evidence="8" id="KW-0472">Membrane</keyword>
<sequence>MDQAFRVKMVDIKKRFAGVQALDGAGVQVRAGEIHALIGENGAGKSTLMKILAGALKRDSGEIFIDGQKTEMQTPRDAHRLGIATIYQEFMLAPDLTVAENIFIENLTSGKKLINWKTLNQSARQLLEELGFGEIDPSAKVNTLSVACQQVVEICKSLSQKVKVLILDEPTAVLTFREIEKLFTLLRRLKEEGVSIIYISHRLEEIFQLCDEITVMKDGCLVKQVKTGDIDKDRLISLMVGRDIKDIFPKRQNVTIGEPVLEVKDLCAGSLVRNVSFTLHAGEVLGFYGLVGAGRTETMRAVFGADALESGEILLFGEKVRFKNPRQAVKMGLGMVPEDRKKQGLILDQSIRANTTVTSMRDVQNRLHAFDHKKESEYTKEILDSINTKYASINHKVSQLSGGNQQKVALAKWLAAGSRCIIFDEPTRGVDVGAKTEIYTCINQLAAQGIGIVMISSEMPELMGMSDHIIVMRQGQVAGEISKEEFTENNMIRLAMGGVQ</sequence>